<protein>
    <submittedName>
        <fullName evidence="1">HPr family phosphocarrier protein</fullName>
    </submittedName>
</protein>
<organism evidence="1 2">
    <name type="scientific">Metabacillus hrfriensis</name>
    <dbReference type="NCBI Taxonomy" id="3048891"/>
    <lineage>
        <taxon>Bacteria</taxon>
        <taxon>Bacillati</taxon>
        <taxon>Bacillota</taxon>
        <taxon>Bacilli</taxon>
        <taxon>Bacillales</taxon>
        <taxon>Bacillaceae</taxon>
        <taxon>Metabacillus</taxon>
    </lineage>
</organism>
<evidence type="ECO:0000313" key="1">
    <source>
        <dbReference type="EMBL" id="WHZ56143.1"/>
    </source>
</evidence>
<dbReference type="EMBL" id="CP126116">
    <property type="protein sequence ID" value="WHZ56143.1"/>
    <property type="molecule type" value="Genomic_DNA"/>
</dbReference>
<gene>
    <name evidence="1" type="ORF">QLQ22_15730</name>
</gene>
<keyword evidence="2" id="KW-1185">Reference proteome</keyword>
<evidence type="ECO:0000313" key="2">
    <source>
        <dbReference type="Proteomes" id="UP001226091"/>
    </source>
</evidence>
<accession>A0ACD4R6P2</accession>
<sequence>MIQQTVELNSIGGLYGRSVTELIQTASRYSSDIFLTYNGRKVNLKSILGVLSLGIQNKAEIKLEASGRDEEEALQQVIKTLTSLD</sequence>
<dbReference type="Proteomes" id="UP001226091">
    <property type="component" value="Chromosome"/>
</dbReference>
<proteinExistence type="predicted"/>
<name>A0ACD4R6P2_9BACI</name>
<reference evidence="2" key="1">
    <citation type="journal article" date="2025" name="Aquaculture">
        <title>Assessment of the bioflocculant production and safety properties of Metabacillus hrfriensis sp. nov. based on phenotypic and whole-genome sequencing analysis.</title>
        <authorList>
            <person name="Zhang R."/>
            <person name="Zhao Z."/>
            <person name="Luo L."/>
            <person name="Wang S."/>
            <person name="Guo K."/>
            <person name="Xu W."/>
        </authorList>
    </citation>
    <scope>NUCLEOTIDE SEQUENCE [LARGE SCALE GENOMIC DNA]</scope>
    <source>
        <strain evidence="2">CT-WN-B3</strain>
    </source>
</reference>